<dbReference type="SUPFAM" id="SSF141371">
    <property type="entry name" value="PilZ domain-like"/>
    <property type="match status" value="1"/>
</dbReference>
<evidence type="ECO:0000313" key="3">
    <source>
        <dbReference type="Proteomes" id="UP001215827"/>
    </source>
</evidence>
<proteinExistence type="predicted"/>
<evidence type="ECO:0000313" key="2">
    <source>
        <dbReference type="EMBL" id="WFL76915.1"/>
    </source>
</evidence>
<dbReference type="Proteomes" id="UP001215827">
    <property type="component" value="Chromosome"/>
</dbReference>
<dbReference type="InterPro" id="IPR009875">
    <property type="entry name" value="PilZ_domain"/>
</dbReference>
<sequence>MNAPEINRAADRKPLDILVEGRMRSRPVCVELIDLSEGGCKIKGKFGFTQEGEVISLKVDGIRAPLGKVVWVDGQFAGVAFDGKLHEAIIDHLCRQRLEKRLERAQRRTD</sequence>
<evidence type="ECO:0000259" key="1">
    <source>
        <dbReference type="Pfam" id="PF07238"/>
    </source>
</evidence>
<name>A0ABY8FRS4_9SPHN</name>
<dbReference type="EMBL" id="CP121106">
    <property type="protein sequence ID" value="WFL76915.1"/>
    <property type="molecule type" value="Genomic_DNA"/>
</dbReference>
<keyword evidence="3" id="KW-1185">Reference proteome</keyword>
<accession>A0ABY8FRS4</accession>
<gene>
    <name evidence="2" type="ORF">P7228_13070</name>
</gene>
<protein>
    <submittedName>
        <fullName evidence="2">PilZ domain-containing protein</fullName>
    </submittedName>
</protein>
<reference evidence="2 3" key="1">
    <citation type="submission" date="2023-03" db="EMBL/GenBank/DDBJ databases">
        <title>Altererythrobacter sp. CAU 1644 isolated from sand.</title>
        <authorList>
            <person name="Kim W."/>
        </authorList>
    </citation>
    <scope>NUCLEOTIDE SEQUENCE [LARGE SCALE GENOMIC DNA]</scope>
    <source>
        <strain evidence="2 3">CAU 1644</strain>
    </source>
</reference>
<feature type="domain" description="PilZ" evidence="1">
    <location>
        <begin position="7"/>
        <end position="82"/>
    </location>
</feature>
<dbReference type="Pfam" id="PF07238">
    <property type="entry name" value="PilZ"/>
    <property type="match status" value="1"/>
</dbReference>
<organism evidence="2 3">
    <name type="scientific">Altererythrobacter arenosus</name>
    <dbReference type="NCBI Taxonomy" id="3032592"/>
    <lineage>
        <taxon>Bacteria</taxon>
        <taxon>Pseudomonadati</taxon>
        <taxon>Pseudomonadota</taxon>
        <taxon>Alphaproteobacteria</taxon>
        <taxon>Sphingomonadales</taxon>
        <taxon>Erythrobacteraceae</taxon>
        <taxon>Altererythrobacter</taxon>
    </lineage>
</organism>
<dbReference type="RefSeq" id="WP_278015674.1">
    <property type="nucleotide sequence ID" value="NZ_CP121106.1"/>
</dbReference>